<reference evidence="2 3" key="1">
    <citation type="journal article" date="2019" name="Nat. Microbiol.">
        <title>Mediterranean grassland soil C-N compound turnover is dependent on rainfall and depth, and is mediated by genomically divergent microorganisms.</title>
        <authorList>
            <person name="Diamond S."/>
            <person name="Andeer P.F."/>
            <person name="Li Z."/>
            <person name="Crits-Christoph A."/>
            <person name="Burstein D."/>
            <person name="Anantharaman K."/>
            <person name="Lane K.R."/>
            <person name="Thomas B.C."/>
            <person name="Pan C."/>
            <person name="Northen T.R."/>
            <person name="Banfield J.F."/>
        </authorList>
    </citation>
    <scope>NUCLEOTIDE SEQUENCE [LARGE SCALE GENOMIC DNA]</scope>
    <source>
        <strain evidence="2">WS_10</strain>
    </source>
</reference>
<proteinExistence type="predicted"/>
<evidence type="ECO:0000313" key="3">
    <source>
        <dbReference type="Proteomes" id="UP000319836"/>
    </source>
</evidence>
<dbReference type="AlphaFoldDB" id="A0A538U240"/>
<feature type="non-terminal residue" evidence="2">
    <location>
        <position position="1"/>
    </location>
</feature>
<gene>
    <name evidence="2" type="ORF">E6K80_10085</name>
</gene>
<evidence type="ECO:0000259" key="1">
    <source>
        <dbReference type="Pfam" id="PF13860"/>
    </source>
</evidence>
<dbReference type="EMBL" id="VBPA01000252">
    <property type="protein sequence ID" value="TMQ69938.1"/>
    <property type="molecule type" value="Genomic_DNA"/>
</dbReference>
<dbReference type="Pfam" id="PF13860">
    <property type="entry name" value="FlgD_ig"/>
    <property type="match status" value="1"/>
</dbReference>
<protein>
    <submittedName>
        <fullName evidence="2">T9SS type A sorting domain-containing protein</fullName>
    </submittedName>
</protein>
<dbReference type="Gene3D" id="2.60.40.4070">
    <property type="match status" value="1"/>
</dbReference>
<dbReference type="NCBIfam" id="TIGR04183">
    <property type="entry name" value="Por_Secre_tail"/>
    <property type="match status" value="1"/>
</dbReference>
<comment type="caution">
    <text evidence="2">The sequence shown here is derived from an EMBL/GenBank/DDBJ whole genome shotgun (WGS) entry which is preliminary data.</text>
</comment>
<dbReference type="InterPro" id="IPR026444">
    <property type="entry name" value="Secre_tail"/>
</dbReference>
<organism evidence="2 3">
    <name type="scientific">Eiseniibacteriota bacterium</name>
    <dbReference type="NCBI Taxonomy" id="2212470"/>
    <lineage>
        <taxon>Bacteria</taxon>
        <taxon>Candidatus Eiseniibacteriota</taxon>
    </lineage>
</organism>
<accession>A0A538U240</accession>
<dbReference type="Proteomes" id="UP000319836">
    <property type="component" value="Unassembled WGS sequence"/>
</dbReference>
<sequence length="151" mass="15359">LESYNPALTAAQKAALITGHTKAFGPGNTKIMGPGILNLAAALAAVPIPTTGVGDPSPKRAGLQLRAMPNPARNGSELAVQALPGQRVELRIVDAAGRRVQTLAGVADASGALRVHWDGKDSSGHSTGAGLYWVSAGAGNDRATHKLVVLE</sequence>
<name>A0A538U240_UNCEI</name>
<feature type="domain" description="FlgD/Vpr Ig-like" evidence="1">
    <location>
        <begin position="84"/>
        <end position="140"/>
    </location>
</feature>
<dbReference type="InterPro" id="IPR025965">
    <property type="entry name" value="FlgD/Vpr_Ig-like"/>
</dbReference>
<evidence type="ECO:0000313" key="2">
    <source>
        <dbReference type="EMBL" id="TMQ69938.1"/>
    </source>
</evidence>